<protein>
    <submittedName>
        <fullName evidence="1">Uncharacterized protein</fullName>
    </submittedName>
</protein>
<dbReference type="EMBL" id="FZOH01000013">
    <property type="protein sequence ID" value="SNT00428.1"/>
    <property type="molecule type" value="Genomic_DNA"/>
</dbReference>
<accession>A0A239J4M4</accession>
<gene>
    <name evidence="1" type="ORF">SAMN04488107_4618</name>
</gene>
<dbReference type="Proteomes" id="UP000198386">
    <property type="component" value="Unassembled WGS sequence"/>
</dbReference>
<dbReference type="OrthoDB" id="3213067at2"/>
<evidence type="ECO:0000313" key="2">
    <source>
        <dbReference type="Proteomes" id="UP000198386"/>
    </source>
</evidence>
<keyword evidence="2" id="KW-1185">Reference proteome</keyword>
<dbReference type="AlphaFoldDB" id="A0A239J4M4"/>
<sequence length="165" mass="17850">MYEQEWRQEVVRPELGEIGGVDWGDWLHPLFTTQGAVSGPEVRRLSAAAQQAAAEAAGRRVAADVARTTGRVVAVTPVAGDHGLRIACDGQLSDHDSGGFFSIGDEEAACEVASLVQDVLVDRLWAAWPLCPEHEYGLRADIIDRKATWLCRRGRHHTPVGGLTG</sequence>
<proteinExistence type="predicted"/>
<name>A0A239J4M4_9ACTN</name>
<dbReference type="RefSeq" id="WP_089406241.1">
    <property type="nucleotide sequence ID" value="NZ_FZOH01000013.1"/>
</dbReference>
<evidence type="ECO:0000313" key="1">
    <source>
        <dbReference type="EMBL" id="SNT00428.1"/>
    </source>
</evidence>
<reference evidence="2" key="1">
    <citation type="submission" date="2017-06" db="EMBL/GenBank/DDBJ databases">
        <authorList>
            <person name="Varghese N."/>
            <person name="Submissions S."/>
        </authorList>
    </citation>
    <scope>NUCLEOTIDE SEQUENCE [LARGE SCALE GENOMIC DNA]</scope>
    <source>
        <strain evidence="2">DSM 45423</strain>
    </source>
</reference>
<organism evidence="1 2">
    <name type="scientific">Geodermatophilus saharensis</name>
    <dbReference type="NCBI Taxonomy" id="1137994"/>
    <lineage>
        <taxon>Bacteria</taxon>
        <taxon>Bacillati</taxon>
        <taxon>Actinomycetota</taxon>
        <taxon>Actinomycetes</taxon>
        <taxon>Geodermatophilales</taxon>
        <taxon>Geodermatophilaceae</taxon>
        <taxon>Geodermatophilus</taxon>
    </lineage>
</organism>